<dbReference type="STRING" id="1784.VC42_19390"/>
<dbReference type="Pfam" id="PF00814">
    <property type="entry name" value="TsaD"/>
    <property type="match status" value="1"/>
</dbReference>
<name>A0A1X0Y7S7_MYCSI</name>
<dbReference type="GO" id="GO:0002949">
    <property type="term" value="P:tRNA threonylcarbamoyladenosine modification"/>
    <property type="evidence" value="ECO:0007669"/>
    <property type="project" value="InterPro"/>
</dbReference>
<protein>
    <submittedName>
        <fullName evidence="2">tRNA (Adenosine(37)-N6)-threonylcarbamoyltransferase complex dimerization subunit type 1 TsaB</fullName>
    </submittedName>
</protein>
<dbReference type="Proteomes" id="UP000193040">
    <property type="component" value="Unassembled WGS sequence"/>
</dbReference>
<evidence type="ECO:0000259" key="1">
    <source>
        <dbReference type="Pfam" id="PF00814"/>
    </source>
</evidence>
<accession>A0A1X0Y7S7</accession>
<dbReference type="InterPro" id="IPR022496">
    <property type="entry name" value="T6A_TsaB"/>
</dbReference>
<keyword evidence="3" id="KW-1185">Reference proteome</keyword>
<dbReference type="NCBIfam" id="TIGR03725">
    <property type="entry name" value="T6A_YeaZ"/>
    <property type="match status" value="1"/>
</dbReference>
<reference evidence="2 3" key="1">
    <citation type="submission" date="2017-03" db="EMBL/GenBank/DDBJ databases">
        <title>Genomic insights into Mycobacterium simiae human colonization.</title>
        <authorList>
            <person name="Steffani J.L."/>
            <person name="Brunck M.E."/>
            <person name="Cruz E."/>
            <person name="Montiel R."/>
            <person name="Barona F."/>
        </authorList>
    </citation>
    <scope>NUCLEOTIDE SEQUENCE [LARGE SCALE GENOMIC DNA]</scope>
    <source>
        <strain evidence="2 3">MsiGto</strain>
    </source>
</reference>
<dbReference type="AlphaFoldDB" id="A0A1X0Y7S7"/>
<keyword evidence="2" id="KW-0808">Transferase</keyword>
<dbReference type="InterPro" id="IPR000905">
    <property type="entry name" value="Gcp-like_dom"/>
</dbReference>
<dbReference type="Gene3D" id="3.30.420.40">
    <property type="match status" value="1"/>
</dbReference>
<evidence type="ECO:0000313" key="2">
    <source>
        <dbReference type="EMBL" id="ORJ61177.1"/>
    </source>
</evidence>
<dbReference type="GO" id="GO:0016740">
    <property type="term" value="F:transferase activity"/>
    <property type="evidence" value="ECO:0007669"/>
    <property type="project" value="UniProtKB-KW"/>
</dbReference>
<gene>
    <name evidence="2" type="ORF">B5M45_10790</name>
</gene>
<dbReference type="EMBL" id="MZZM01000016">
    <property type="protein sequence ID" value="ORJ61177.1"/>
    <property type="molecule type" value="Genomic_DNA"/>
</dbReference>
<dbReference type="PANTHER" id="PTHR11735:SF11">
    <property type="entry name" value="TRNA THREONYLCARBAMOYLADENOSINE BIOSYNTHESIS PROTEIN TSAB"/>
    <property type="match status" value="1"/>
</dbReference>
<dbReference type="GO" id="GO:0005829">
    <property type="term" value="C:cytosol"/>
    <property type="evidence" value="ECO:0007669"/>
    <property type="project" value="TreeGrafter"/>
</dbReference>
<proteinExistence type="predicted"/>
<organism evidence="2 3">
    <name type="scientific">Mycobacterium simiae</name>
    <name type="common">Mycobacterium habana</name>
    <dbReference type="NCBI Taxonomy" id="1784"/>
    <lineage>
        <taxon>Bacteria</taxon>
        <taxon>Bacillati</taxon>
        <taxon>Actinomycetota</taxon>
        <taxon>Actinomycetes</taxon>
        <taxon>Mycobacteriales</taxon>
        <taxon>Mycobacteriaceae</taxon>
        <taxon>Mycobacterium</taxon>
        <taxon>Mycobacterium simiae complex</taxon>
    </lineage>
</organism>
<dbReference type="InterPro" id="IPR043129">
    <property type="entry name" value="ATPase_NBD"/>
</dbReference>
<evidence type="ECO:0000313" key="3">
    <source>
        <dbReference type="Proteomes" id="UP000193040"/>
    </source>
</evidence>
<dbReference type="PANTHER" id="PTHR11735">
    <property type="entry name" value="TRNA N6-ADENOSINE THREONYLCARBAMOYLTRANSFERASE"/>
    <property type="match status" value="1"/>
</dbReference>
<comment type="caution">
    <text evidence="2">The sequence shown here is derived from an EMBL/GenBank/DDBJ whole genome shotgun (WGS) entry which is preliminary data.</text>
</comment>
<sequence>MNLLLALDTSTPAVTAGVVRHDGAACSVLAQRVTVDARAHAERLTPNALGALADAGLRMADLDAVVVGCGPGPFTGLRAGMATAAAYGHALDIPVHGVCSLDAIGVLTPGETLVVTDARRREIYWARYRDGVRVAGPAVNAPADVDPGAAAYGHALDIPVHGVCSLDAIGVLTPGETLVVTDARRREIYWARYRDGVRVAGPAVNAPADVDPGAARAVAGSPEHAALFGLPVCEPVHPTPAGLVAAVPDWSAEPAPLVALYLRRPDAKPLAAPQ</sequence>
<dbReference type="CDD" id="cd24032">
    <property type="entry name" value="ASKHA_NBD_TsaB"/>
    <property type="match status" value="1"/>
</dbReference>
<dbReference type="SUPFAM" id="SSF53067">
    <property type="entry name" value="Actin-like ATPase domain"/>
    <property type="match status" value="3"/>
</dbReference>
<feature type="domain" description="Gcp-like" evidence="1">
    <location>
        <begin position="37"/>
        <end position="145"/>
    </location>
</feature>